<proteinExistence type="predicted"/>
<evidence type="ECO:0008006" key="4">
    <source>
        <dbReference type="Google" id="ProtNLM"/>
    </source>
</evidence>
<accession>A0A3B7MUE4</accession>
<dbReference type="OrthoDB" id="1115611at2"/>
<dbReference type="InterPro" id="IPR045625">
    <property type="entry name" value="DUF6427"/>
</dbReference>
<keyword evidence="1" id="KW-0812">Transmembrane</keyword>
<feature type="transmembrane region" description="Helical" evidence="1">
    <location>
        <begin position="144"/>
        <end position="167"/>
    </location>
</feature>
<feature type="transmembrane region" description="Helical" evidence="1">
    <location>
        <begin position="255"/>
        <end position="274"/>
    </location>
</feature>
<evidence type="ECO:0000313" key="3">
    <source>
        <dbReference type="Proteomes" id="UP000263900"/>
    </source>
</evidence>
<feature type="transmembrane region" description="Helical" evidence="1">
    <location>
        <begin position="12"/>
        <end position="32"/>
    </location>
</feature>
<dbReference type="Proteomes" id="UP000263900">
    <property type="component" value="Chromosome"/>
</dbReference>
<keyword evidence="1" id="KW-0472">Membrane</keyword>
<protein>
    <recommendedName>
        <fullName evidence="4">Glycosyltransferase RgtA/B/C/D-like domain-containing protein</fullName>
    </recommendedName>
</protein>
<dbReference type="KEGG" id="pseg:D3H65_28690"/>
<feature type="transmembrane region" description="Helical" evidence="1">
    <location>
        <begin position="280"/>
        <end position="300"/>
    </location>
</feature>
<organism evidence="2 3">
    <name type="scientific">Paraflavitalea soli</name>
    <dbReference type="NCBI Taxonomy" id="2315862"/>
    <lineage>
        <taxon>Bacteria</taxon>
        <taxon>Pseudomonadati</taxon>
        <taxon>Bacteroidota</taxon>
        <taxon>Chitinophagia</taxon>
        <taxon>Chitinophagales</taxon>
        <taxon>Chitinophagaceae</taxon>
        <taxon>Paraflavitalea</taxon>
    </lineage>
</organism>
<feature type="transmembrane region" description="Helical" evidence="1">
    <location>
        <begin position="44"/>
        <end position="70"/>
    </location>
</feature>
<feature type="transmembrane region" description="Helical" evidence="1">
    <location>
        <begin position="305"/>
        <end position="324"/>
    </location>
</feature>
<keyword evidence="3" id="KW-1185">Reference proteome</keyword>
<name>A0A3B7MUE4_9BACT</name>
<keyword evidence="1" id="KW-1133">Transmembrane helix</keyword>
<feature type="transmembrane region" description="Helical" evidence="1">
    <location>
        <begin position="179"/>
        <end position="199"/>
    </location>
</feature>
<reference evidence="2 3" key="1">
    <citation type="submission" date="2018-09" db="EMBL/GenBank/DDBJ databases">
        <title>Genome sequencing of strain 6GH32-13.</title>
        <authorList>
            <person name="Weon H.-Y."/>
            <person name="Heo J."/>
            <person name="Kwon S.-W."/>
        </authorList>
    </citation>
    <scope>NUCLEOTIDE SEQUENCE [LARGE SCALE GENOMIC DNA]</scope>
    <source>
        <strain evidence="2 3">5GH32-13</strain>
    </source>
</reference>
<evidence type="ECO:0000256" key="1">
    <source>
        <dbReference type="SAM" id="Phobius"/>
    </source>
</evidence>
<sequence length="327" mass="37703">MTGLFKQKNSGNILVLLIYGLILKFGMLLHPMPPLRQPDDHFLYIWLLDFLSPLHLPPIIYSLIAFFLLYSQAIMFNRVCNEQKMMARPNYLAGMAYLLITSLFVEWNHFSAPLLINSLLIWIFYRVSVLYNSNKPGAAIFNVGLIMGIVTLMYQPAIVFSIFLLMSLFIMRPLRVREWLIGILGITTPYYFLAIVLYLSNQWSWKKLQPNISFNLPAMPSSMTVLVSITLLILPFIIGGFFVQNNLTKMLIQVRKSWSLLLVFLIVSMLIIVANGGNNYVNWLLCAVPLTAFHAAAYFYPSGRIFPLVMHWIIFGWAMYIGYWTQM</sequence>
<dbReference type="Pfam" id="PF19992">
    <property type="entry name" value="DUF6427"/>
    <property type="match status" value="1"/>
</dbReference>
<dbReference type="EMBL" id="CP032157">
    <property type="protein sequence ID" value="AXY77718.1"/>
    <property type="molecule type" value="Genomic_DNA"/>
</dbReference>
<gene>
    <name evidence="2" type="ORF">D3H65_28690</name>
</gene>
<dbReference type="AlphaFoldDB" id="A0A3B7MUE4"/>
<feature type="transmembrane region" description="Helical" evidence="1">
    <location>
        <begin position="91"/>
        <end position="124"/>
    </location>
</feature>
<evidence type="ECO:0000313" key="2">
    <source>
        <dbReference type="EMBL" id="AXY77718.1"/>
    </source>
</evidence>
<feature type="transmembrane region" description="Helical" evidence="1">
    <location>
        <begin position="219"/>
        <end position="243"/>
    </location>
</feature>